<proteinExistence type="predicted"/>
<protein>
    <submittedName>
        <fullName evidence="1">Uncharacterized protein</fullName>
    </submittedName>
</protein>
<accession>A0AAW0AK29</accession>
<name>A0AAW0AK29_9AGAR</name>
<keyword evidence="2" id="KW-1185">Reference proteome</keyword>
<dbReference type="AlphaFoldDB" id="A0AAW0AK29"/>
<dbReference type="Proteomes" id="UP001362999">
    <property type="component" value="Unassembled WGS sequence"/>
</dbReference>
<gene>
    <name evidence="1" type="ORF">R3P38DRAFT_3208423</name>
</gene>
<comment type="caution">
    <text evidence="1">The sequence shown here is derived from an EMBL/GenBank/DDBJ whole genome shotgun (WGS) entry which is preliminary data.</text>
</comment>
<dbReference type="EMBL" id="JAWWNJ010000062">
    <property type="protein sequence ID" value="KAK7012916.1"/>
    <property type="molecule type" value="Genomic_DNA"/>
</dbReference>
<evidence type="ECO:0000313" key="1">
    <source>
        <dbReference type="EMBL" id="KAK7012916.1"/>
    </source>
</evidence>
<evidence type="ECO:0000313" key="2">
    <source>
        <dbReference type="Proteomes" id="UP001362999"/>
    </source>
</evidence>
<reference evidence="1 2" key="1">
    <citation type="journal article" date="2024" name="J Genomics">
        <title>Draft genome sequencing and assembly of Favolaschia claudopus CIRM-BRFM 2984 isolated from oak limbs.</title>
        <authorList>
            <person name="Navarro D."/>
            <person name="Drula E."/>
            <person name="Chaduli D."/>
            <person name="Cazenave R."/>
            <person name="Ahrendt S."/>
            <person name="Wang J."/>
            <person name="Lipzen A."/>
            <person name="Daum C."/>
            <person name="Barry K."/>
            <person name="Grigoriev I.V."/>
            <person name="Favel A."/>
            <person name="Rosso M.N."/>
            <person name="Martin F."/>
        </authorList>
    </citation>
    <scope>NUCLEOTIDE SEQUENCE [LARGE SCALE GENOMIC DNA]</scope>
    <source>
        <strain evidence="1 2">CIRM-BRFM 2984</strain>
    </source>
</reference>
<sequence>MSSLPGFVQRDKTSAPLIQCAFLWNATTTTTPNLKSLSRTSTKGWDSRNVIGAYGLTKQDATHPQKTRVDGLGPVGAYLSHPRSSTTPRRTGTPAANAGMQTGWLNGCSSLACDSVAVSIIIRKFQPALTSVERGEFLVAATSVERATSRATRSPPGELQVAATSVERVNHHREFQLASPPVVERGGFQPVSTSVERAISRSSPGLIEFNSALVISSPPRAPSSEPGTFQVTATSVERILACGSVAPSILVSRFSVPRLFISRSPLVASTLYARCIPVGAALVTDDALIRYSSFDARNIYSLV</sequence>
<organism evidence="1 2">
    <name type="scientific">Favolaschia claudopus</name>
    <dbReference type="NCBI Taxonomy" id="2862362"/>
    <lineage>
        <taxon>Eukaryota</taxon>
        <taxon>Fungi</taxon>
        <taxon>Dikarya</taxon>
        <taxon>Basidiomycota</taxon>
        <taxon>Agaricomycotina</taxon>
        <taxon>Agaricomycetes</taxon>
        <taxon>Agaricomycetidae</taxon>
        <taxon>Agaricales</taxon>
        <taxon>Marasmiineae</taxon>
        <taxon>Mycenaceae</taxon>
        <taxon>Favolaschia</taxon>
    </lineage>
</organism>